<gene>
    <name evidence="2" type="ORF">R1flu_016063</name>
</gene>
<evidence type="ECO:0000313" key="3">
    <source>
        <dbReference type="Proteomes" id="UP001605036"/>
    </source>
</evidence>
<feature type="region of interest" description="Disordered" evidence="1">
    <location>
        <begin position="58"/>
        <end position="78"/>
    </location>
</feature>
<organism evidence="2 3">
    <name type="scientific">Riccia fluitans</name>
    <dbReference type="NCBI Taxonomy" id="41844"/>
    <lineage>
        <taxon>Eukaryota</taxon>
        <taxon>Viridiplantae</taxon>
        <taxon>Streptophyta</taxon>
        <taxon>Embryophyta</taxon>
        <taxon>Marchantiophyta</taxon>
        <taxon>Marchantiopsida</taxon>
        <taxon>Marchantiidae</taxon>
        <taxon>Marchantiales</taxon>
        <taxon>Ricciaceae</taxon>
        <taxon>Riccia</taxon>
    </lineage>
</organism>
<evidence type="ECO:0000256" key="1">
    <source>
        <dbReference type="SAM" id="MobiDB-lite"/>
    </source>
</evidence>
<proteinExistence type="predicted"/>
<sequence length="78" mass="8573">MSTATGNRGQRNLYQLTRKLTGKQAMRFITRNVEAIPEQVISTVSSFESNSIPVTCGARSQFHGSSKDDRAGLKSQLI</sequence>
<name>A0ABD1YNU7_9MARC</name>
<dbReference type="AlphaFoldDB" id="A0ABD1YNU7"/>
<comment type="caution">
    <text evidence="2">The sequence shown here is derived from an EMBL/GenBank/DDBJ whole genome shotgun (WGS) entry which is preliminary data.</text>
</comment>
<dbReference type="Proteomes" id="UP001605036">
    <property type="component" value="Unassembled WGS sequence"/>
</dbReference>
<reference evidence="2 3" key="1">
    <citation type="submission" date="2024-09" db="EMBL/GenBank/DDBJ databases">
        <title>Chromosome-scale assembly of Riccia fluitans.</title>
        <authorList>
            <person name="Paukszto L."/>
            <person name="Sawicki J."/>
            <person name="Karawczyk K."/>
            <person name="Piernik-Szablinska J."/>
            <person name="Szczecinska M."/>
            <person name="Mazdziarz M."/>
        </authorList>
    </citation>
    <scope>NUCLEOTIDE SEQUENCE [LARGE SCALE GENOMIC DNA]</scope>
    <source>
        <strain evidence="2">Rf_01</strain>
        <tissue evidence="2">Aerial parts of the thallus</tissue>
    </source>
</reference>
<dbReference type="EMBL" id="JBHFFA010000004">
    <property type="protein sequence ID" value="KAL2631377.1"/>
    <property type="molecule type" value="Genomic_DNA"/>
</dbReference>
<evidence type="ECO:0000313" key="2">
    <source>
        <dbReference type="EMBL" id="KAL2631377.1"/>
    </source>
</evidence>
<protein>
    <submittedName>
        <fullName evidence="2">Uncharacterized protein</fullName>
    </submittedName>
</protein>
<keyword evidence="3" id="KW-1185">Reference proteome</keyword>
<accession>A0ABD1YNU7</accession>